<comment type="cofactor">
    <cofactor evidence="9">
        <name>FMN</name>
        <dbReference type="ChEBI" id="CHEBI:58210"/>
    </cofactor>
    <text evidence="9">Binds 1 FMN per subunit.</text>
</comment>
<dbReference type="InterPro" id="IPR005720">
    <property type="entry name" value="Dihydroorotate_DH_cat"/>
</dbReference>
<keyword evidence="8 9" id="KW-0560">Oxidoreductase</keyword>
<feature type="binding site" evidence="9">
    <location>
        <position position="127"/>
    </location>
    <ligand>
        <name>FMN</name>
        <dbReference type="ChEBI" id="CHEBI:58210"/>
    </ligand>
</feature>
<gene>
    <name evidence="11" type="primary">pyrD_1</name>
    <name evidence="9" type="synonym">pyrD</name>
    <name evidence="12" type="ORF">B5F32_04295</name>
    <name evidence="11" type="ORF">ERS852429_00503</name>
</gene>
<organism evidence="11 13">
    <name type="scientific">Parabacteroides distasonis</name>
    <dbReference type="NCBI Taxonomy" id="823"/>
    <lineage>
        <taxon>Bacteria</taxon>
        <taxon>Pseudomonadati</taxon>
        <taxon>Bacteroidota</taxon>
        <taxon>Bacteroidia</taxon>
        <taxon>Bacteroidales</taxon>
        <taxon>Tannerellaceae</taxon>
        <taxon>Parabacteroides</taxon>
    </lineage>
</organism>
<evidence type="ECO:0000313" key="14">
    <source>
        <dbReference type="Proteomes" id="UP000195950"/>
    </source>
</evidence>
<dbReference type="InterPro" id="IPR001295">
    <property type="entry name" value="Dihydroorotate_DH_CS"/>
</dbReference>
<dbReference type="Proteomes" id="UP000095591">
    <property type="component" value="Unassembled WGS sequence"/>
</dbReference>
<dbReference type="InterPro" id="IPR024920">
    <property type="entry name" value="Dihydroorotate_DH_1"/>
</dbReference>
<reference evidence="12" key="3">
    <citation type="journal article" date="2018" name="BMC Genomics">
        <title>Whole genome sequencing and function prediction of 133 gut anaerobes isolated from chicken caecum in pure cultures.</title>
        <authorList>
            <person name="Medvecky M."/>
            <person name="Cejkova D."/>
            <person name="Polansky O."/>
            <person name="Karasova D."/>
            <person name="Kubasova T."/>
            <person name="Cizek A."/>
            <person name="Rychlik I."/>
        </authorList>
    </citation>
    <scope>NUCLEOTIDE SEQUENCE</scope>
    <source>
        <strain evidence="12">An199</strain>
    </source>
</reference>
<feature type="binding site" evidence="9">
    <location>
        <begin position="69"/>
        <end position="73"/>
    </location>
    <ligand>
        <name>substrate</name>
    </ligand>
</feature>
<keyword evidence="7 9" id="KW-0665">Pyrimidine biosynthesis</keyword>
<dbReference type="HAMAP" id="MF_00224">
    <property type="entry name" value="DHO_dh_type1"/>
    <property type="match status" value="1"/>
</dbReference>
<feature type="binding site" evidence="9">
    <location>
        <begin position="265"/>
        <end position="266"/>
    </location>
    <ligand>
        <name>FMN</name>
        <dbReference type="ChEBI" id="CHEBI:58210"/>
    </ligand>
</feature>
<feature type="binding site" evidence="9">
    <location>
        <position position="217"/>
    </location>
    <ligand>
        <name>FMN</name>
        <dbReference type="ChEBI" id="CHEBI:58210"/>
    </ligand>
</feature>
<evidence type="ECO:0000256" key="1">
    <source>
        <dbReference type="ARBA" id="ARBA00004496"/>
    </source>
</evidence>
<dbReference type="Gene3D" id="3.20.20.70">
    <property type="entry name" value="Aldolase class I"/>
    <property type="match status" value="1"/>
</dbReference>
<dbReference type="FunFam" id="3.20.20.70:FF:000027">
    <property type="entry name" value="Dihydropyrimidine dehydrogenase [NADP(+)]"/>
    <property type="match status" value="1"/>
</dbReference>
<dbReference type="GO" id="GO:0004152">
    <property type="term" value="F:dihydroorotate dehydrogenase activity"/>
    <property type="evidence" value="ECO:0007669"/>
    <property type="project" value="UniProtKB-UniRule"/>
</dbReference>
<sequence>MAELNVNIGNLPLKNPVMTASGTFGYGIEYADFMDISRLGGIFVKGTTIQPREGNDYPRMAETPSGMLNAVGLQNKGADYFAEHIYPEIKDIDTNMIVNVSGSSVETYVECAEKIAELDRIPAIELNISCPNVKQGGMAFGVTTCGAGEVVKAVRRVYPKTLIVKLSPNVTDITEIAKAVEAEGADSVSLINTMLGMAIDAEKRKPILSTITGGLSGPCVKPVALRMVWQTYHAVKIPIIGLGGISNWKDAVEFMLAGATAIQIGTYNFVDPTVSIKVIDGMNDYCDRHGFKSVKELIGALDISR</sequence>
<evidence type="ECO:0000256" key="2">
    <source>
        <dbReference type="ARBA" id="ARBA00004725"/>
    </source>
</evidence>
<dbReference type="InterPro" id="IPR012135">
    <property type="entry name" value="Dihydroorotate_DH_1_2"/>
</dbReference>
<dbReference type="UniPathway" id="UPA00070"/>
<accession>A0A173RJ95</accession>
<dbReference type="InterPro" id="IPR050074">
    <property type="entry name" value="DHO_dehydrogenase"/>
</dbReference>
<protein>
    <recommendedName>
        <fullName evidence="9">Dihydroorotate dehydrogenase</fullName>
        <shortName evidence="9">DHOD</shortName>
        <shortName evidence="9">DHODase</shortName>
        <shortName evidence="9">DHOdehase</shortName>
        <ecNumber evidence="9">1.3.-.-</ecNumber>
    </recommendedName>
</protein>
<dbReference type="PIRSF" id="PIRSF000164">
    <property type="entry name" value="DHO_oxidase"/>
    <property type="match status" value="1"/>
</dbReference>
<dbReference type="NCBIfam" id="TIGR01037">
    <property type="entry name" value="pyrD_sub1_fam"/>
    <property type="match status" value="1"/>
</dbReference>
<dbReference type="SUPFAM" id="SSF51395">
    <property type="entry name" value="FMN-linked oxidoreductases"/>
    <property type="match status" value="1"/>
</dbReference>
<name>A0A173RJ95_PARDI</name>
<dbReference type="AlphaFoldDB" id="A0A173RJ95"/>
<comment type="similarity">
    <text evidence="3 9">Belongs to the dihydroorotate dehydrogenase family. Type 1 subfamily.</text>
</comment>
<dbReference type="RefSeq" id="WP_057318761.1">
    <property type="nucleotide sequence ID" value="NZ_CP081908.1"/>
</dbReference>
<dbReference type="NCBIfam" id="NF005574">
    <property type="entry name" value="PRK07259.1"/>
    <property type="match status" value="1"/>
</dbReference>
<dbReference type="PROSITE" id="PS00912">
    <property type="entry name" value="DHODEHASE_2"/>
    <property type="match status" value="1"/>
</dbReference>
<dbReference type="GO" id="GO:0006207">
    <property type="term" value="P:'de novo' pyrimidine nucleobase biosynthetic process"/>
    <property type="evidence" value="ECO:0007669"/>
    <property type="project" value="InterPro"/>
</dbReference>
<feature type="binding site" evidence="9">
    <location>
        <begin position="192"/>
        <end position="193"/>
    </location>
    <ligand>
        <name>substrate</name>
    </ligand>
</feature>
<feature type="domain" description="Dihydroorotate dehydrogenase catalytic" evidence="10">
    <location>
        <begin position="4"/>
        <end position="284"/>
    </location>
</feature>
<feature type="binding site" evidence="9">
    <location>
        <begin position="243"/>
        <end position="244"/>
    </location>
    <ligand>
        <name>FMN</name>
        <dbReference type="ChEBI" id="CHEBI:58210"/>
    </ligand>
</feature>
<feature type="binding site" evidence="9">
    <location>
        <position position="99"/>
    </location>
    <ligand>
        <name>FMN</name>
        <dbReference type="ChEBI" id="CHEBI:58210"/>
    </ligand>
</feature>
<dbReference type="Proteomes" id="UP000195950">
    <property type="component" value="Unassembled WGS sequence"/>
</dbReference>
<feature type="binding site" evidence="9">
    <location>
        <position position="127"/>
    </location>
    <ligand>
        <name>substrate</name>
    </ligand>
</feature>
<evidence type="ECO:0000256" key="9">
    <source>
        <dbReference type="HAMAP-Rule" id="MF_00224"/>
    </source>
</evidence>
<comment type="function">
    <text evidence="9">Catalyzes the conversion of dihydroorotate to orotate.</text>
</comment>
<dbReference type="EMBL" id="NFJX01000003">
    <property type="protein sequence ID" value="OUP21040.1"/>
    <property type="molecule type" value="Genomic_DNA"/>
</dbReference>
<keyword evidence="6 9" id="KW-0288">FMN</keyword>
<dbReference type="EC" id="1.3.-.-" evidence="9"/>
<dbReference type="GO" id="GO:0005737">
    <property type="term" value="C:cytoplasm"/>
    <property type="evidence" value="ECO:0007669"/>
    <property type="project" value="UniProtKB-SubCell"/>
</dbReference>
<feature type="binding site" evidence="9">
    <location>
        <position position="45"/>
    </location>
    <ligand>
        <name>substrate</name>
    </ligand>
</feature>
<feature type="binding site" evidence="9">
    <location>
        <begin position="45"/>
        <end position="46"/>
    </location>
    <ligand>
        <name>FMN</name>
        <dbReference type="ChEBI" id="CHEBI:58210"/>
    </ligand>
</feature>
<feature type="binding site" evidence="9">
    <location>
        <position position="191"/>
    </location>
    <ligand>
        <name>FMN</name>
        <dbReference type="ChEBI" id="CHEBI:58210"/>
    </ligand>
</feature>
<evidence type="ECO:0000256" key="6">
    <source>
        <dbReference type="ARBA" id="ARBA00022643"/>
    </source>
</evidence>
<comment type="catalytic activity">
    <reaction evidence="9">
        <text>(S)-dihydroorotate + A = orotate + AH2</text>
        <dbReference type="Rhea" id="RHEA:18073"/>
        <dbReference type="ChEBI" id="CHEBI:13193"/>
        <dbReference type="ChEBI" id="CHEBI:17499"/>
        <dbReference type="ChEBI" id="CHEBI:30839"/>
        <dbReference type="ChEBI" id="CHEBI:30864"/>
    </reaction>
</comment>
<evidence type="ECO:0000313" key="11">
    <source>
        <dbReference type="EMBL" id="CUM77368.1"/>
    </source>
</evidence>
<evidence type="ECO:0000256" key="7">
    <source>
        <dbReference type="ARBA" id="ARBA00022975"/>
    </source>
</evidence>
<keyword evidence="5 9" id="KW-0285">Flavoprotein</keyword>
<dbReference type="Pfam" id="PF01180">
    <property type="entry name" value="DHO_dh"/>
    <property type="match status" value="1"/>
</dbReference>
<evidence type="ECO:0000256" key="5">
    <source>
        <dbReference type="ARBA" id="ARBA00022630"/>
    </source>
</evidence>
<evidence type="ECO:0000256" key="8">
    <source>
        <dbReference type="ARBA" id="ARBA00023002"/>
    </source>
</evidence>
<comment type="subcellular location">
    <subcellularLocation>
        <location evidence="1 9">Cytoplasm</location>
    </subcellularLocation>
</comment>
<reference evidence="14" key="2">
    <citation type="submission" date="2017-04" db="EMBL/GenBank/DDBJ databases">
        <title>Function of individual gut microbiota members based on whole genome sequencing of pure cultures obtained from chicken caecum.</title>
        <authorList>
            <person name="Medvecky M."/>
            <person name="Cejkova D."/>
            <person name="Polansky O."/>
            <person name="Karasova D."/>
            <person name="Kubasova T."/>
            <person name="Cizek A."/>
            <person name="Rychlik I."/>
        </authorList>
    </citation>
    <scope>NUCLEOTIDE SEQUENCE [LARGE SCALE GENOMIC DNA]</scope>
    <source>
        <strain evidence="14">An199</strain>
    </source>
</reference>
<keyword evidence="4 9" id="KW-0963">Cytoplasm</keyword>
<feature type="binding site" evidence="9">
    <location>
        <position position="21"/>
    </location>
    <ligand>
        <name>FMN</name>
        <dbReference type="ChEBI" id="CHEBI:58210"/>
    </ligand>
</feature>
<dbReference type="EMBL" id="CYXP01000001">
    <property type="protein sequence ID" value="CUM77368.1"/>
    <property type="molecule type" value="Genomic_DNA"/>
</dbReference>
<dbReference type="InterPro" id="IPR013785">
    <property type="entry name" value="Aldolase_TIM"/>
</dbReference>
<evidence type="ECO:0000259" key="10">
    <source>
        <dbReference type="Pfam" id="PF01180"/>
    </source>
</evidence>
<dbReference type="PANTHER" id="PTHR48109:SF1">
    <property type="entry name" value="DIHYDROOROTATE DEHYDROGENASE (FUMARATE)"/>
    <property type="match status" value="1"/>
</dbReference>
<dbReference type="InterPro" id="IPR033888">
    <property type="entry name" value="DHOD_1B"/>
</dbReference>
<dbReference type="PANTHER" id="PTHR48109">
    <property type="entry name" value="DIHYDROOROTATE DEHYDROGENASE (QUINONE), MITOCHONDRIAL-RELATED"/>
    <property type="match status" value="1"/>
</dbReference>
<comment type="pathway">
    <text evidence="2 9">Pyrimidine metabolism; UMP biosynthesis via de novo pathway.</text>
</comment>
<evidence type="ECO:0000313" key="13">
    <source>
        <dbReference type="Proteomes" id="UP000095591"/>
    </source>
</evidence>
<evidence type="ECO:0000256" key="3">
    <source>
        <dbReference type="ARBA" id="ARBA00008008"/>
    </source>
</evidence>
<proteinExistence type="inferred from homology"/>
<dbReference type="GO" id="GO:0044205">
    <property type="term" value="P:'de novo' UMP biosynthetic process"/>
    <property type="evidence" value="ECO:0007669"/>
    <property type="project" value="UniProtKB-UniRule"/>
</dbReference>
<evidence type="ECO:0000256" key="4">
    <source>
        <dbReference type="ARBA" id="ARBA00022490"/>
    </source>
</evidence>
<dbReference type="PROSITE" id="PS00911">
    <property type="entry name" value="DHODEHASE_1"/>
    <property type="match status" value="1"/>
</dbReference>
<feature type="binding site" evidence="9">
    <location>
        <position position="165"/>
    </location>
    <ligand>
        <name>FMN</name>
        <dbReference type="ChEBI" id="CHEBI:58210"/>
    </ligand>
</feature>
<evidence type="ECO:0000313" key="12">
    <source>
        <dbReference type="EMBL" id="OUP21040.1"/>
    </source>
</evidence>
<dbReference type="InterPro" id="IPR049622">
    <property type="entry name" value="Dihydroorotate_DH_I"/>
</dbReference>
<reference evidence="11 13" key="1">
    <citation type="submission" date="2015-09" db="EMBL/GenBank/DDBJ databases">
        <authorList>
            <consortium name="Pathogen Informatics"/>
        </authorList>
    </citation>
    <scope>NUCLEOTIDE SEQUENCE [LARGE SCALE GENOMIC DNA]</scope>
    <source>
        <strain evidence="11 13">2789STDY5608872</strain>
    </source>
</reference>
<dbReference type="CDD" id="cd04740">
    <property type="entry name" value="DHOD_1B_like"/>
    <property type="match status" value="1"/>
</dbReference>
<feature type="active site" description="Nucleophile" evidence="9">
    <location>
        <position position="130"/>
    </location>
</feature>